<dbReference type="InterPro" id="IPR036291">
    <property type="entry name" value="NAD(P)-bd_dom_sf"/>
</dbReference>
<evidence type="ECO:0000256" key="2">
    <source>
        <dbReference type="ARBA" id="ARBA00023002"/>
    </source>
</evidence>
<dbReference type="RefSeq" id="WP_035607881.1">
    <property type="nucleotide sequence ID" value="NZ_JEMG01000001.1"/>
</dbReference>
<dbReference type="Pfam" id="PF00106">
    <property type="entry name" value="adh_short"/>
    <property type="match status" value="1"/>
</dbReference>
<organism evidence="4 5">
    <name type="scientific">Hylemonella gracilis str. Niagara R</name>
    <dbReference type="NCBI Taxonomy" id="1458275"/>
    <lineage>
        <taxon>Bacteria</taxon>
        <taxon>Pseudomonadati</taxon>
        <taxon>Pseudomonadota</taxon>
        <taxon>Betaproteobacteria</taxon>
        <taxon>Burkholderiales</taxon>
        <taxon>Comamonadaceae</taxon>
        <taxon>Hylemonella</taxon>
    </lineage>
</organism>
<dbReference type="Gene3D" id="3.40.50.720">
    <property type="entry name" value="NAD(P)-binding Rossmann-like Domain"/>
    <property type="match status" value="1"/>
</dbReference>
<dbReference type="PANTHER" id="PTHR44196">
    <property type="entry name" value="DEHYDROGENASE/REDUCTASE SDR FAMILY MEMBER 7B"/>
    <property type="match status" value="1"/>
</dbReference>
<dbReference type="PIRSF" id="PIRSF000126">
    <property type="entry name" value="11-beta-HSD1"/>
    <property type="match status" value="1"/>
</dbReference>
<dbReference type="SUPFAM" id="SSF51735">
    <property type="entry name" value="NAD(P)-binding Rossmann-fold domains"/>
    <property type="match status" value="1"/>
</dbReference>
<dbReference type="PANTHER" id="PTHR44196:SF2">
    <property type="entry name" value="SHORT-CHAIN DEHYDROGENASE-RELATED"/>
    <property type="match status" value="1"/>
</dbReference>
<evidence type="ECO:0000256" key="1">
    <source>
        <dbReference type="ARBA" id="ARBA00006484"/>
    </source>
</evidence>
<dbReference type="GO" id="GO:0016020">
    <property type="term" value="C:membrane"/>
    <property type="evidence" value="ECO:0007669"/>
    <property type="project" value="TreeGrafter"/>
</dbReference>
<dbReference type="Proteomes" id="UP000023268">
    <property type="component" value="Unassembled WGS sequence"/>
</dbReference>
<dbReference type="STRING" id="1458275.AZ34_10780"/>
<comment type="caution">
    <text evidence="4">The sequence shown here is derived from an EMBL/GenBank/DDBJ whole genome shotgun (WGS) entry which is preliminary data.</text>
</comment>
<dbReference type="OrthoDB" id="9810734at2"/>
<proteinExistence type="inferred from homology"/>
<comment type="similarity">
    <text evidence="1 3">Belongs to the short-chain dehydrogenases/reductases (SDR) family.</text>
</comment>
<reference evidence="4 5" key="1">
    <citation type="submission" date="2014-02" db="EMBL/GenBank/DDBJ databases">
        <title>Draft Genome of Hylemonella gracilis isolated from the Niagara River.</title>
        <authorList>
            <person name="Pawlowski D.R."/>
            <person name="Koudelka G.B."/>
        </authorList>
    </citation>
    <scope>NUCLEOTIDE SEQUENCE [LARGE SCALE GENOMIC DNA]</scope>
    <source>
        <strain evidence="4 5">Niagara R</strain>
    </source>
</reference>
<protein>
    <submittedName>
        <fullName evidence="4">Short-chain dehydrogenase</fullName>
    </submittedName>
</protein>
<dbReference type="CDD" id="cd05233">
    <property type="entry name" value="SDR_c"/>
    <property type="match status" value="1"/>
</dbReference>
<dbReference type="EMBL" id="JEMG01000001">
    <property type="protein sequence ID" value="EYC51511.1"/>
    <property type="molecule type" value="Genomic_DNA"/>
</dbReference>
<name>A0A016XI53_9BURK</name>
<dbReference type="GO" id="GO:0016491">
    <property type="term" value="F:oxidoreductase activity"/>
    <property type="evidence" value="ECO:0007669"/>
    <property type="project" value="UniProtKB-KW"/>
</dbReference>
<dbReference type="AlphaFoldDB" id="A0A016XI53"/>
<evidence type="ECO:0000313" key="5">
    <source>
        <dbReference type="Proteomes" id="UP000023268"/>
    </source>
</evidence>
<gene>
    <name evidence="4" type="ORF">AZ34_10780</name>
</gene>
<evidence type="ECO:0000256" key="3">
    <source>
        <dbReference type="RuleBase" id="RU000363"/>
    </source>
</evidence>
<dbReference type="PRINTS" id="PR00080">
    <property type="entry name" value="SDRFAMILY"/>
</dbReference>
<dbReference type="PRINTS" id="PR00081">
    <property type="entry name" value="GDHRDH"/>
</dbReference>
<keyword evidence="2" id="KW-0560">Oxidoreductase</keyword>
<dbReference type="eggNOG" id="COG0300">
    <property type="taxonomic scope" value="Bacteria"/>
</dbReference>
<dbReference type="InterPro" id="IPR002347">
    <property type="entry name" value="SDR_fam"/>
</dbReference>
<sequence length="256" mass="28250">MKKRALITGATAGIGKAFARALARRGWNLVIISRDTARMDALASELRQQHNVYIDVVTADLTTSTGLALATAAVRDSDRPVDLLINNAGASLALLFGDTPIADEDWHLDLLVRAPMHLMDAALKTMSARENRNDKGAIVNVASVAAFALSGTYSAHKAWLVNLSQWAHFRYKNKGIHVMALCPGFVRTEFHQRSNLDISDIDDWMWLDADRLVAGALQDLDHKKAISIPSLRYKFLVFMTRIMPAFIVAALAKRGR</sequence>
<evidence type="ECO:0000313" key="4">
    <source>
        <dbReference type="EMBL" id="EYC51511.1"/>
    </source>
</evidence>
<accession>A0A016XI53</accession>